<name>A0A2S8SQC8_9BACT</name>
<dbReference type="InterPro" id="IPR051161">
    <property type="entry name" value="Mannose-6P_isomerase_type2"/>
</dbReference>
<dbReference type="AlphaFoldDB" id="A0A2S8SQC8"/>
<dbReference type="EC" id="2.7.7.13" evidence="2"/>
<evidence type="ECO:0000256" key="7">
    <source>
        <dbReference type="ARBA" id="ARBA00047343"/>
    </source>
</evidence>
<organism evidence="12 13">
    <name type="scientific">Abditibacterium utsteinense</name>
    <dbReference type="NCBI Taxonomy" id="1960156"/>
    <lineage>
        <taxon>Bacteria</taxon>
        <taxon>Pseudomonadati</taxon>
        <taxon>Abditibacteriota</taxon>
        <taxon>Abditibacteriia</taxon>
        <taxon>Abditibacteriales</taxon>
        <taxon>Abditibacteriaceae</taxon>
        <taxon>Abditibacterium</taxon>
    </lineage>
</organism>
<evidence type="ECO:0000256" key="5">
    <source>
        <dbReference type="ARBA" id="ARBA00022741"/>
    </source>
</evidence>
<evidence type="ECO:0000256" key="6">
    <source>
        <dbReference type="ARBA" id="ARBA00023134"/>
    </source>
</evidence>
<dbReference type="FunFam" id="3.90.550.10:FF:000046">
    <property type="entry name" value="Mannose-1-phosphate guanylyltransferase (GDP)"/>
    <property type="match status" value="1"/>
</dbReference>
<dbReference type="CDD" id="cd02213">
    <property type="entry name" value="cupin_PMI_typeII_C"/>
    <property type="match status" value="1"/>
</dbReference>
<dbReference type="GO" id="GO:0000271">
    <property type="term" value="P:polysaccharide biosynthetic process"/>
    <property type="evidence" value="ECO:0007669"/>
    <property type="project" value="InterPro"/>
</dbReference>
<evidence type="ECO:0000256" key="4">
    <source>
        <dbReference type="ARBA" id="ARBA00022695"/>
    </source>
</evidence>
<dbReference type="Pfam" id="PF00483">
    <property type="entry name" value="NTP_transferase"/>
    <property type="match status" value="1"/>
</dbReference>
<keyword evidence="5" id="KW-0547">Nucleotide-binding</keyword>
<dbReference type="CDD" id="cd02509">
    <property type="entry name" value="GDP-M1P_Guanylyltransferase"/>
    <property type="match status" value="1"/>
</dbReference>
<evidence type="ECO:0000313" key="13">
    <source>
        <dbReference type="Proteomes" id="UP000237684"/>
    </source>
</evidence>
<keyword evidence="6" id="KW-0342">GTP-binding</keyword>
<dbReference type="SUPFAM" id="SSF53448">
    <property type="entry name" value="Nucleotide-diphospho-sugar transferases"/>
    <property type="match status" value="1"/>
</dbReference>
<dbReference type="InterPro" id="IPR001538">
    <property type="entry name" value="Man6P_isomerase-2_C"/>
</dbReference>
<comment type="similarity">
    <text evidence="1 8">Belongs to the mannose-6-phosphate isomerase type 2 family.</text>
</comment>
<evidence type="ECO:0000259" key="9">
    <source>
        <dbReference type="Pfam" id="PF00483"/>
    </source>
</evidence>
<keyword evidence="3 12" id="KW-0808">Transferase</keyword>
<dbReference type="OrthoDB" id="9806359at2"/>
<comment type="caution">
    <text evidence="12">The sequence shown here is derived from an EMBL/GenBank/DDBJ whole genome shotgun (WGS) entry which is preliminary data.</text>
</comment>
<dbReference type="Pfam" id="PF22640">
    <property type="entry name" value="ManC_GMP_beta-helix"/>
    <property type="match status" value="1"/>
</dbReference>
<evidence type="ECO:0000259" key="11">
    <source>
        <dbReference type="Pfam" id="PF22640"/>
    </source>
</evidence>
<evidence type="ECO:0000313" key="12">
    <source>
        <dbReference type="EMBL" id="PQV63002.1"/>
    </source>
</evidence>
<dbReference type="GO" id="GO:0005525">
    <property type="term" value="F:GTP binding"/>
    <property type="evidence" value="ECO:0007669"/>
    <property type="project" value="UniProtKB-KW"/>
</dbReference>
<proteinExistence type="inferred from homology"/>
<keyword evidence="4 12" id="KW-0548">Nucleotidyltransferase</keyword>
<dbReference type="InterPro" id="IPR054566">
    <property type="entry name" value="ManC/GMP-like_b-helix"/>
</dbReference>
<accession>A0A2S8SQC8</accession>
<dbReference type="InterPro" id="IPR049577">
    <property type="entry name" value="GMPP_N"/>
</dbReference>
<dbReference type="PANTHER" id="PTHR46390:SF1">
    <property type="entry name" value="MANNOSE-1-PHOSPHATE GUANYLYLTRANSFERASE"/>
    <property type="match status" value="1"/>
</dbReference>
<dbReference type="GO" id="GO:0004475">
    <property type="term" value="F:mannose-1-phosphate guanylyltransferase (GTP) activity"/>
    <property type="evidence" value="ECO:0007669"/>
    <property type="project" value="UniProtKB-EC"/>
</dbReference>
<feature type="domain" description="Nucleotidyl transferase" evidence="9">
    <location>
        <begin position="4"/>
        <end position="285"/>
    </location>
</feature>
<keyword evidence="13" id="KW-1185">Reference proteome</keyword>
<dbReference type="InterPro" id="IPR006375">
    <property type="entry name" value="Man1P_GuaTrfase/Man6P_Isoase"/>
</dbReference>
<evidence type="ECO:0000259" key="10">
    <source>
        <dbReference type="Pfam" id="PF01050"/>
    </source>
</evidence>
<dbReference type="NCBIfam" id="TIGR01479">
    <property type="entry name" value="GMP_PMI"/>
    <property type="match status" value="1"/>
</dbReference>
<comment type="catalytic activity">
    <reaction evidence="7">
        <text>alpha-D-mannose 1-phosphate + GTP + H(+) = GDP-alpha-D-mannose + diphosphate</text>
        <dbReference type="Rhea" id="RHEA:15229"/>
        <dbReference type="ChEBI" id="CHEBI:15378"/>
        <dbReference type="ChEBI" id="CHEBI:33019"/>
        <dbReference type="ChEBI" id="CHEBI:37565"/>
        <dbReference type="ChEBI" id="CHEBI:57527"/>
        <dbReference type="ChEBI" id="CHEBI:58409"/>
        <dbReference type="EC" id="2.7.7.13"/>
    </reaction>
</comment>
<gene>
    <name evidence="12" type="ORF">B1R32_11744</name>
</gene>
<dbReference type="Gene3D" id="2.60.120.10">
    <property type="entry name" value="Jelly Rolls"/>
    <property type="match status" value="1"/>
</dbReference>
<dbReference type="SUPFAM" id="SSF51182">
    <property type="entry name" value="RmlC-like cupins"/>
    <property type="match status" value="1"/>
</dbReference>
<dbReference type="InterPro" id="IPR014710">
    <property type="entry name" value="RmlC-like_jellyroll"/>
</dbReference>
<dbReference type="RefSeq" id="WP_106380876.1">
    <property type="nucleotide sequence ID" value="NZ_NIGF01000017.1"/>
</dbReference>
<dbReference type="EMBL" id="NIGF01000017">
    <property type="protein sequence ID" value="PQV63002.1"/>
    <property type="molecule type" value="Genomic_DNA"/>
</dbReference>
<dbReference type="Proteomes" id="UP000237684">
    <property type="component" value="Unassembled WGS sequence"/>
</dbReference>
<dbReference type="FunFam" id="2.60.120.10:FF:000032">
    <property type="entry name" value="Mannose-1-phosphate guanylyltransferase/mannose-6-phosphate isomerase"/>
    <property type="match status" value="1"/>
</dbReference>
<sequence>MIHPVLLCGGFGTRLWPLSRTALPKQFLPLLSENSLLQDTLKRLSGLPDQTAPIVLCNHDHRFLVADQLLAADITPAALIIEPLARNTAPAVALAAFHALKRDPEAQLLILSSDHSIKNVPAFHAAIETARRAAKDGYLTSIGVVPDKPETGYGYIECGEKMESGARVVARFVEKPDAERAAQFIQNPDFLWNSGTFVFGAAQFLAELQLHAPEVYEAAHQSLENAHADLDFLRVDEETFALSPSISIDYAVMEKTARAAVVPVEMGWSDVGSYASLWEIEDKDENGNAARGETAMFEAKNCYVHAEKQLVALLGVEDLVVVATPDAILVTKKERSQDVKAIVDELNRQGRTEHQVHTKVFRPWGWYEGVDRGERFQVKQLVVKPGQKSSMQIHHHRSEHWVVVKGTAEVTLSGEKTLLSEDESIYIPLGAPHRIYNPGRIPMHFIEVQSGSYLEEDDIVRIDDEYGRG</sequence>
<evidence type="ECO:0000256" key="3">
    <source>
        <dbReference type="ARBA" id="ARBA00022679"/>
    </source>
</evidence>
<keyword evidence="12" id="KW-0413">Isomerase</keyword>
<dbReference type="InterPro" id="IPR011051">
    <property type="entry name" value="RmlC_Cupin_sf"/>
</dbReference>
<dbReference type="GO" id="GO:0016853">
    <property type="term" value="F:isomerase activity"/>
    <property type="evidence" value="ECO:0007669"/>
    <property type="project" value="UniProtKB-KW"/>
</dbReference>
<dbReference type="InterPro" id="IPR005835">
    <property type="entry name" value="NTP_transferase_dom"/>
</dbReference>
<dbReference type="GO" id="GO:0009298">
    <property type="term" value="P:GDP-mannose biosynthetic process"/>
    <property type="evidence" value="ECO:0007669"/>
    <property type="project" value="TreeGrafter"/>
</dbReference>
<dbReference type="Pfam" id="PF01050">
    <property type="entry name" value="MannoseP_isomer"/>
    <property type="match status" value="1"/>
</dbReference>
<dbReference type="PANTHER" id="PTHR46390">
    <property type="entry name" value="MANNOSE-1-PHOSPHATE GUANYLYLTRANSFERASE"/>
    <property type="match status" value="1"/>
</dbReference>
<dbReference type="InterPro" id="IPR029044">
    <property type="entry name" value="Nucleotide-diphossugar_trans"/>
</dbReference>
<protein>
    <recommendedName>
        <fullName evidence="2">mannose-1-phosphate guanylyltransferase</fullName>
        <ecNumber evidence="2">2.7.7.13</ecNumber>
    </recommendedName>
</protein>
<dbReference type="Gene3D" id="3.90.550.10">
    <property type="entry name" value="Spore Coat Polysaccharide Biosynthesis Protein SpsA, Chain A"/>
    <property type="match status" value="1"/>
</dbReference>
<evidence type="ECO:0000256" key="8">
    <source>
        <dbReference type="RuleBase" id="RU004190"/>
    </source>
</evidence>
<dbReference type="InParanoid" id="A0A2S8SQC8"/>
<reference evidence="12 13" key="1">
    <citation type="journal article" date="2018" name="Syst. Appl. Microbiol.">
        <title>Abditibacterium utsteinense sp. nov., the first cultivated member of candidate phylum FBP, isolated from ice-free Antarctic soil samples.</title>
        <authorList>
            <person name="Tahon G."/>
            <person name="Tytgat B."/>
            <person name="Lebbe L."/>
            <person name="Carlier A."/>
            <person name="Willems A."/>
        </authorList>
    </citation>
    <scope>NUCLEOTIDE SEQUENCE [LARGE SCALE GENOMIC DNA]</scope>
    <source>
        <strain evidence="12 13">LMG 29911</strain>
    </source>
</reference>
<evidence type="ECO:0000256" key="2">
    <source>
        <dbReference type="ARBA" id="ARBA00012387"/>
    </source>
</evidence>
<evidence type="ECO:0000256" key="1">
    <source>
        <dbReference type="ARBA" id="ARBA00006115"/>
    </source>
</evidence>
<feature type="domain" description="Mannose-6-phosphate isomerase type II C-terminal" evidence="10">
    <location>
        <begin position="350"/>
        <end position="464"/>
    </location>
</feature>
<feature type="domain" description="MannoseP isomerase/GMP-like beta-helix" evidence="11">
    <location>
        <begin position="296"/>
        <end position="346"/>
    </location>
</feature>